<feature type="transmembrane region" description="Helical" evidence="8">
    <location>
        <begin position="83"/>
        <end position="108"/>
    </location>
</feature>
<evidence type="ECO:0000256" key="1">
    <source>
        <dbReference type="ARBA" id="ARBA00004141"/>
    </source>
</evidence>
<keyword evidence="4 8" id="KW-0812">Transmembrane</keyword>
<dbReference type="GO" id="GO:0005886">
    <property type="term" value="C:plasma membrane"/>
    <property type="evidence" value="ECO:0007669"/>
    <property type="project" value="TreeGrafter"/>
</dbReference>
<dbReference type="GeneID" id="35606713"/>
<evidence type="ECO:0000313" key="10">
    <source>
        <dbReference type="Proteomes" id="UP000225277"/>
    </source>
</evidence>
<gene>
    <name evidence="9" type="ORF">RCC_12157</name>
</gene>
<name>A0A2D3V1Y2_9PEZI</name>
<evidence type="ECO:0000256" key="2">
    <source>
        <dbReference type="ARBA" id="ARBA00008821"/>
    </source>
</evidence>
<comment type="subcellular location">
    <subcellularLocation>
        <location evidence="1">Membrane</location>
        <topology evidence="1">Multi-pass membrane protein</topology>
    </subcellularLocation>
</comment>
<dbReference type="Proteomes" id="UP000225277">
    <property type="component" value="Unassembled WGS sequence"/>
</dbReference>
<evidence type="ECO:0000256" key="3">
    <source>
        <dbReference type="ARBA" id="ARBA00022448"/>
    </source>
</evidence>
<dbReference type="PANTHER" id="PTHR42810:SF2">
    <property type="entry name" value="PURINE PERMEASE C1399.01C-RELATED"/>
    <property type="match status" value="1"/>
</dbReference>
<dbReference type="OrthoDB" id="1641903at2759"/>
<evidence type="ECO:0000256" key="4">
    <source>
        <dbReference type="ARBA" id="ARBA00022692"/>
    </source>
</evidence>
<dbReference type="PANTHER" id="PTHR42810">
    <property type="entry name" value="PURINE PERMEASE C1399.01C-RELATED"/>
    <property type="match status" value="1"/>
</dbReference>
<dbReference type="STRING" id="112498.A0A2D3V1Y2"/>
<evidence type="ECO:0000256" key="7">
    <source>
        <dbReference type="SAM" id="MobiDB-lite"/>
    </source>
</evidence>
<keyword evidence="6 8" id="KW-0472">Membrane</keyword>
<feature type="region of interest" description="Disordered" evidence="7">
    <location>
        <begin position="1"/>
        <end position="20"/>
    </location>
</feature>
<keyword evidence="5 8" id="KW-1133">Transmembrane helix</keyword>
<dbReference type="GO" id="GO:0042907">
    <property type="term" value="F:xanthine transmembrane transporter activity"/>
    <property type="evidence" value="ECO:0007669"/>
    <property type="project" value="TreeGrafter"/>
</dbReference>
<dbReference type="EMBL" id="FJUY01000001">
    <property type="protein sequence ID" value="CZT15519.1"/>
    <property type="molecule type" value="Genomic_DNA"/>
</dbReference>
<proteinExistence type="inferred from homology"/>
<evidence type="ECO:0000256" key="6">
    <source>
        <dbReference type="ARBA" id="ARBA00023136"/>
    </source>
</evidence>
<keyword evidence="3" id="KW-0813">Transport</keyword>
<protein>
    <submittedName>
        <fullName evidence="9">Uncharacterized protein</fullName>
    </submittedName>
</protein>
<reference evidence="9 10" key="1">
    <citation type="submission" date="2016-03" db="EMBL/GenBank/DDBJ databases">
        <authorList>
            <person name="Ploux O."/>
        </authorList>
    </citation>
    <scope>NUCLEOTIDE SEQUENCE [LARGE SCALE GENOMIC DNA]</scope>
    <source>
        <strain evidence="9 10">URUG2</strain>
    </source>
</reference>
<accession>A0A2D3V1Y2</accession>
<evidence type="ECO:0000256" key="8">
    <source>
        <dbReference type="SAM" id="Phobius"/>
    </source>
</evidence>
<sequence>MGNEYVEAQSPPSSGEYVPADRVQPPAGWNAMWEEIRFLFTTREGLIGDYDYKYLFTPNIWPFNKKYKDHVPPFFFPNDRIPLLLILILGLQHALTKVSGIITPVLAISRGAFYLDAQTSAYLVSAGFITTGIASFLQITRSRIRGTPYYFGTGVLSVVGPTFEIIPIGKSCVCVCVCVCVCQRARASHRPSV</sequence>
<comment type="similarity">
    <text evidence="2">Belongs to the nucleobase:cation symporter-2 (NCS2) (TC 2.A.40) family.</text>
</comment>
<organism evidence="9 10">
    <name type="scientific">Ramularia collo-cygni</name>
    <dbReference type="NCBI Taxonomy" id="112498"/>
    <lineage>
        <taxon>Eukaryota</taxon>
        <taxon>Fungi</taxon>
        <taxon>Dikarya</taxon>
        <taxon>Ascomycota</taxon>
        <taxon>Pezizomycotina</taxon>
        <taxon>Dothideomycetes</taxon>
        <taxon>Dothideomycetidae</taxon>
        <taxon>Mycosphaerellales</taxon>
        <taxon>Mycosphaerellaceae</taxon>
        <taxon>Ramularia</taxon>
    </lineage>
</organism>
<dbReference type="AlphaFoldDB" id="A0A2D3V1Y2"/>
<evidence type="ECO:0000256" key="5">
    <source>
        <dbReference type="ARBA" id="ARBA00022989"/>
    </source>
</evidence>
<evidence type="ECO:0000313" key="9">
    <source>
        <dbReference type="EMBL" id="CZT15519.1"/>
    </source>
</evidence>
<dbReference type="Pfam" id="PF00860">
    <property type="entry name" value="Xan_ur_permease"/>
    <property type="match status" value="1"/>
</dbReference>
<dbReference type="InterPro" id="IPR006043">
    <property type="entry name" value="NCS2"/>
</dbReference>
<keyword evidence="10" id="KW-1185">Reference proteome</keyword>
<dbReference type="RefSeq" id="XP_023622415.1">
    <property type="nucleotide sequence ID" value="XM_023766647.1"/>
</dbReference>
<feature type="transmembrane region" description="Helical" evidence="8">
    <location>
        <begin position="120"/>
        <end position="139"/>
    </location>
</feature>